<feature type="binding site" evidence="7">
    <location>
        <position position="212"/>
    </location>
    <ligand>
        <name>Mg(2+)</name>
        <dbReference type="ChEBI" id="CHEBI:18420"/>
    </ligand>
</feature>
<evidence type="ECO:0000256" key="1">
    <source>
        <dbReference type="ARBA" id="ARBA00004651"/>
    </source>
</evidence>
<comment type="subcellular location">
    <subcellularLocation>
        <location evidence="1">Cell membrane</location>
        <topology evidence="1">Multi-pass membrane protein</topology>
    </subcellularLocation>
</comment>
<keyword evidence="3 9" id="KW-0808">Transferase</keyword>
<dbReference type="Proteomes" id="UP000248688">
    <property type="component" value="Chromosome"/>
</dbReference>
<dbReference type="InterPro" id="IPR000715">
    <property type="entry name" value="Glycosyl_transferase_4"/>
</dbReference>
<proteinExistence type="predicted"/>
<name>A0A2Z4IFX8_9BACT</name>
<keyword evidence="4 8" id="KW-0812">Transmembrane</keyword>
<evidence type="ECO:0000256" key="2">
    <source>
        <dbReference type="ARBA" id="ARBA00022475"/>
    </source>
</evidence>
<evidence type="ECO:0000256" key="7">
    <source>
        <dbReference type="PIRSR" id="PIRSR600715-1"/>
    </source>
</evidence>
<dbReference type="RefSeq" id="WP_112783261.1">
    <property type="nucleotide sequence ID" value="NZ_CP030041.1"/>
</dbReference>
<keyword evidence="6 8" id="KW-0472">Membrane</keyword>
<feature type="transmembrane region" description="Helical" evidence="8">
    <location>
        <begin position="101"/>
        <end position="119"/>
    </location>
</feature>
<feature type="transmembrane region" description="Helical" evidence="8">
    <location>
        <begin position="184"/>
        <end position="201"/>
    </location>
</feature>
<dbReference type="GO" id="GO:0071555">
    <property type="term" value="P:cell wall organization"/>
    <property type="evidence" value="ECO:0007669"/>
    <property type="project" value="TreeGrafter"/>
</dbReference>
<feature type="transmembrane region" description="Helical" evidence="8">
    <location>
        <begin position="6"/>
        <end position="26"/>
    </location>
</feature>
<dbReference type="InterPro" id="IPR018480">
    <property type="entry name" value="PNAcMuramoyl-5peptid_Trfase_CS"/>
</dbReference>
<feature type="transmembrane region" description="Helical" evidence="8">
    <location>
        <begin position="213"/>
        <end position="230"/>
    </location>
</feature>
<organism evidence="9 10">
    <name type="scientific">Echinicola strongylocentroti</name>
    <dbReference type="NCBI Taxonomy" id="1795355"/>
    <lineage>
        <taxon>Bacteria</taxon>
        <taxon>Pseudomonadati</taxon>
        <taxon>Bacteroidota</taxon>
        <taxon>Cytophagia</taxon>
        <taxon>Cytophagales</taxon>
        <taxon>Cyclobacteriaceae</taxon>
        <taxon>Echinicola</taxon>
    </lineage>
</organism>
<gene>
    <name evidence="9" type="ORF">DN752_06870</name>
</gene>
<feature type="transmembrane region" description="Helical" evidence="8">
    <location>
        <begin position="322"/>
        <end position="339"/>
    </location>
</feature>
<evidence type="ECO:0000313" key="9">
    <source>
        <dbReference type="EMBL" id="AWW29864.1"/>
    </source>
</evidence>
<accession>A0A2Z4IFX8</accession>
<dbReference type="CDD" id="cd06853">
    <property type="entry name" value="GT_WecA_like"/>
    <property type="match status" value="1"/>
</dbReference>
<dbReference type="GO" id="GO:0009103">
    <property type="term" value="P:lipopolysaccharide biosynthetic process"/>
    <property type="evidence" value="ECO:0007669"/>
    <property type="project" value="TreeGrafter"/>
</dbReference>
<feature type="transmembrane region" description="Helical" evidence="8">
    <location>
        <begin position="47"/>
        <end position="67"/>
    </location>
</feature>
<dbReference type="GO" id="GO:0005886">
    <property type="term" value="C:plasma membrane"/>
    <property type="evidence" value="ECO:0007669"/>
    <property type="project" value="UniProtKB-SubCell"/>
</dbReference>
<sequence length="385" mass="42543">MLLVLFSVLTAFFIGIIITPILIFLIKRGNLLDKPGGRKIHKYSVPSMGGIAIFIGLLGGTLIWLNYQQLVEIRFFMLGLSIMFILGLRDDLVELTAYQKLIGQLIAVITVVVLGDVRISSFYELLGIGELPIWFSYAFTIFGIIGLTNAFNLIDGLDGLAGTLSIITFLVLGGWFLYSGETTYGFIALTFVGAVMSFLIYNWHPAKIFMGDTGSLTLGFALSVLCVKFIESNNGDVGSDGFQFNAPLATAAALLIVPFYDTLRVFVKRARKGISPMTADKSHVHHFLLRMGFTHDQVALILGGVKLGFILIVIVFHELPDIVMIPALFVLVVLAGVILDKLTLKRVKEIVKDSPRVLAQRPYQVVRKKVQIDDEVLRQEDVNLN</sequence>
<feature type="transmembrane region" description="Helical" evidence="8">
    <location>
        <begin position="242"/>
        <end position="263"/>
    </location>
</feature>
<keyword evidence="2" id="KW-1003">Cell membrane</keyword>
<dbReference type="GO" id="GO:0016780">
    <property type="term" value="F:phosphotransferase activity, for other substituted phosphate groups"/>
    <property type="evidence" value="ECO:0007669"/>
    <property type="project" value="InterPro"/>
</dbReference>
<dbReference type="PANTHER" id="PTHR22926:SF3">
    <property type="entry name" value="UNDECAPRENYL-PHOSPHATE ALPHA-N-ACETYLGLUCOSAMINYL 1-PHOSPHATE TRANSFERASE"/>
    <property type="match status" value="1"/>
</dbReference>
<feature type="binding site" evidence="7">
    <location>
        <position position="152"/>
    </location>
    <ligand>
        <name>Mg(2+)</name>
        <dbReference type="ChEBI" id="CHEBI:18420"/>
    </ligand>
</feature>
<dbReference type="GO" id="GO:0046872">
    <property type="term" value="F:metal ion binding"/>
    <property type="evidence" value="ECO:0007669"/>
    <property type="project" value="UniProtKB-KW"/>
</dbReference>
<keyword evidence="7" id="KW-0460">Magnesium</keyword>
<dbReference type="AlphaFoldDB" id="A0A2Z4IFX8"/>
<evidence type="ECO:0000256" key="3">
    <source>
        <dbReference type="ARBA" id="ARBA00022679"/>
    </source>
</evidence>
<evidence type="ECO:0000256" key="8">
    <source>
        <dbReference type="SAM" id="Phobius"/>
    </source>
</evidence>
<dbReference type="GO" id="GO:0044038">
    <property type="term" value="P:cell wall macromolecule biosynthetic process"/>
    <property type="evidence" value="ECO:0007669"/>
    <property type="project" value="TreeGrafter"/>
</dbReference>
<feature type="transmembrane region" description="Helical" evidence="8">
    <location>
        <begin position="298"/>
        <end position="316"/>
    </location>
</feature>
<feature type="transmembrane region" description="Helical" evidence="8">
    <location>
        <begin position="73"/>
        <end position="89"/>
    </location>
</feature>
<dbReference type="KEGG" id="est:DN752_06870"/>
<evidence type="ECO:0000313" key="10">
    <source>
        <dbReference type="Proteomes" id="UP000248688"/>
    </source>
</evidence>
<dbReference type="PROSITE" id="PS01347">
    <property type="entry name" value="MRAY_1"/>
    <property type="match status" value="1"/>
</dbReference>
<keyword evidence="5 8" id="KW-1133">Transmembrane helix</keyword>
<keyword evidence="7" id="KW-0479">Metal-binding</keyword>
<dbReference type="Pfam" id="PF00953">
    <property type="entry name" value="Glycos_transf_4"/>
    <property type="match status" value="1"/>
</dbReference>
<evidence type="ECO:0000256" key="5">
    <source>
        <dbReference type="ARBA" id="ARBA00022989"/>
    </source>
</evidence>
<evidence type="ECO:0000256" key="4">
    <source>
        <dbReference type="ARBA" id="ARBA00022692"/>
    </source>
</evidence>
<protein>
    <submittedName>
        <fullName evidence="9">Undecaprenyl/decaprenyl-phosphate alpha-N-acetylglucosaminyl 1-phosphate transferase</fullName>
    </submittedName>
</protein>
<keyword evidence="10" id="KW-1185">Reference proteome</keyword>
<evidence type="ECO:0000256" key="6">
    <source>
        <dbReference type="ARBA" id="ARBA00023136"/>
    </source>
</evidence>
<feature type="transmembrane region" description="Helical" evidence="8">
    <location>
        <begin position="131"/>
        <end position="153"/>
    </location>
</feature>
<dbReference type="EMBL" id="CP030041">
    <property type="protein sequence ID" value="AWW29864.1"/>
    <property type="molecule type" value="Genomic_DNA"/>
</dbReference>
<dbReference type="OrthoDB" id="9783652at2"/>
<reference evidence="9 10" key="1">
    <citation type="submission" date="2018-06" db="EMBL/GenBank/DDBJ databases">
        <title>Echinicola strongylocentroti sp. nov., isolated from a sea urchin Strongylocentrotus intermedius.</title>
        <authorList>
            <person name="Bae S.S."/>
        </authorList>
    </citation>
    <scope>NUCLEOTIDE SEQUENCE [LARGE SCALE GENOMIC DNA]</scope>
    <source>
        <strain evidence="9 10">MEBiC08714</strain>
    </source>
</reference>
<comment type="cofactor">
    <cofactor evidence="7">
        <name>Mg(2+)</name>
        <dbReference type="ChEBI" id="CHEBI:18420"/>
    </cofactor>
</comment>
<dbReference type="PROSITE" id="PS01348">
    <property type="entry name" value="MRAY_2"/>
    <property type="match status" value="1"/>
</dbReference>
<dbReference type="PANTHER" id="PTHR22926">
    <property type="entry name" value="PHOSPHO-N-ACETYLMURAMOYL-PENTAPEPTIDE-TRANSFERASE"/>
    <property type="match status" value="1"/>
</dbReference>
<feature type="transmembrane region" description="Helical" evidence="8">
    <location>
        <begin position="160"/>
        <end position="178"/>
    </location>
</feature>